<dbReference type="eggNOG" id="COG5549">
    <property type="taxonomic scope" value="Bacteria"/>
</dbReference>
<dbReference type="HOGENOM" id="CLU_052330_0_0_7"/>
<dbReference type="InterPro" id="IPR024079">
    <property type="entry name" value="MetalloPept_cat_dom_sf"/>
</dbReference>
<keyword evidence="1" id="KW-0378">Hydrolase</keyword>
<name>H8MGT9_CORCM</name>
<dbReference type="SUPFAM" id="SSF55486">
    <property type="entry name" value="Metalloproteases ('zincins'), catalytic domain"/>
    <property type="match status" value="1"/>
</dbReference>
<organism evidence="1 2">
    <name type="scientific">Corallococcus coralloides (strain ATCC 25202 / DSM 2259 / NBRC 100086 / M2)</name>
    <name type="common">Myxococcus coralloides</name>
    <dbReference type="NCBI Taxonomy" id="1144275"/>
    <lineage>
        <taxon>Bacteria</taxon>
        <taxon>Pseudomonadati</taxon>
        <taxon>Myxococcota</taxon>
        <taxon>Myxococcia</taxon>
        <taxon>Myxococcales</taxon>
        <taxon>Cystobacterineae</taxon>
        <taxon>Myxococcaceae</taxon>
        <taxon>Corallococcus</taxon>
    </lineage>
</organism>
<reference evidence="1 2" key="1">
    <citation type="journal article" date="2012" name="J. Bacteriol.">
        <title>Complete Genome Sequence of the Fruiting Myxobacterium Corallococcus coralloides DSM 2259.</title>
        <authorList>
            <person name="Huntley S."/>
            <person name="Zhang Y."/>
            <person name="Treuner-Lange A."/>
            <person name="Kneip S."/>
            <person name="Sensen C.W."/>
            <person name="Sogaard-Andersen L."/>
        </authorList>
    </citation>
    <scope>NUCLEOTIDE SEQUENCE [LARGE SCALE GENOMIC DNA]</scope>
    <source>
        <strain evidence="2">ATCC 25202 / DSM 2259 / NBRC 100086 / M2</strain>
    </source>
</reference>
<dbReference type="KEGG" id="ccx:COCOR_04566"/>
<keyword evidence="2" id="KW-1185">Reference proteome</keyword>
<dbReference type="PROSITE" id="PS51257">
    <property type="entry name" value="PROKAR_LIPOPROTEIN"/>
    <property type="match status" value="1"/>
</dbReference>
<dbReference type="Proteomes" id="UP000007587">
    <property type="component" value="Chromosome"/>
</dbReference>
<dbReference type="Gene3D" id="3.40.390.10">
    <property type="entry name" value="Collagenase (Catalytic Domain)"/>
    <property type="match status" value="1"/>
</dbReference>
<accession>H8MGT9</accession>
<dbReference type="InterPro" id="IPR024653">
    <property type="entry name" value="Peptidase_M10/M27/M57"/>
</dbReference>
<protein>
    <submittedName>
        <fullName evidence="1">Protease B</fullName>
    </submittedName>
</protein>
<dbReference type="InParanoid" id="H8MGT9"/>
<dbReference type="Pfam" id="PF12388">
    <property type="entry name" value="Peptidase_M57"/>
    <property type="match status" value="1"/>
</dbReference>
<dbReference type="AlphaFoldDB" id="H8MGT9"/>
<sequence length="273" mass="28557">MRATLFAMIFSVWTLSCGVAPGPADETEEIISNLTEAGFPSDDIMVSGGAVYVGRDTVVTLDASREMLQTDSDTREQYRTTNVISRDVKWIKIRVPASAPATIRTGLNEAMKNFNDLKLSFEFMPEPIDPCDRVPPPCPGTGIMSTIDMVINPASPGGGGSSGGAPSNGLPYPRFSISSSIASSPINTIEHVITHELGHVVGLRHSDFYNRSISCGGSAVNEGSAGVGAVLIPGTPNSATAGGSIMNSCIPTGSTGEFTSSDITALTYLYGTE</sequence>
<dbReference type="GO" id="GO:0008237">
    <property type="term" value="F:metallopeptidase activity"/>
    <property type="evidence" value="ECO:0007669"/>
    <property type="project" value="InterPro"/>
</dbReference>
<evidence type="ECO:0000313" key="2">
    <source>
        <dbReference type="Proteomes" id="UP000007587"/>
    </source>
</evidence>
<keyword evidence="1" id="KW-0645">Protease</keyword>
<dbReference type="EMBL" id="CP003389">
    <property type="protein sequence ID" value="AFE05896.1"/>
    <property type="molecule type" value="Genomic_DNA"/>
</dbReference>
<gene>
    <name evidence="1" type="ordered locus">COCOR_04566</name>
</gene>
<dbReference type="RefSeq" id="WP_014397371.1">
    <property type="nucleotide sequence ID" value="NC_017030.1"/>
</dbReference>
<dbReference type="STRING" id="1144275.COCOR_04566"/>
<reference evidence="2" key="2">
    <citation type="submission" date="2012-03" db="EMBL/GenBank/DDBJ databases">
        <title>Genome sequence of the fruiting myxobacterium Corallococcus coralloides DSM 2259.</title>
        <authorList>
            <person name="Huntley S."/>
            <person name="Zhang Y."/>
            <person name="Treuner-Lange A."/>
            <person name="Sensen C.W."/>
            <person name="Sogaard-Andersen L."/>
        </authorList>
    </citation>
    <scope>NUCLEOTIDE SEQUENCE [LARGE SCALE GENOMIC DNA]</scope>
    <source>
        <strain evidence="2">ATCC 25202 / DSM 2259 / NBRC 100086 / M2</strain>
    </source>
</reference>
<evidence type="ECO:0000313" key="1">
    <source>
        <dbReference type="EMBL" id="AFE05896.1"/>
    </source>
</evidence>
<dbReference type="GO" id="GO:0006508">
    <property type="term" value="P:proteolysis"/>
    <property type="evidence" value="ECO:0007669"/>
    <property type="project" value="UniProtKB-KW"/>
</dbReference>
<proteinExistence type="predicted"/>
<dbReference type="MEROPS" id="M57.001"/>